<feature type="region of interest" description="Disordered" evidence="8">
    <location>
        <begin position="1"/>
        <end position="22"/>
    </location>
</feature>
<evidence type="ECO:0000313" key="10">
    <source>
        <dbReference type="Proteomes" id="UP000237347"/>
    </source>
</evidence>
<dbReference type="GO" id="GO:0005506">
    <property type="term" value="F:iron ion binding"/>
    <property type="evidence" value="ECO:0007669"/>
    <property type="project" value="InterPro"/>
</dbReference>
<keyword evidence="7" id="KW-0503">Monooxygenase</keyword>
<proteinExistence type="inferred from homology"/>
<feature type="region of interest" description="Disordered" evidence="8">
    <location>
        <begin position="83"/>
        <end position="106"/>
    </location>
</feature>
<dbReference type="SUPFAM" id="SSF48264">
    <property type="entry name" value="Cytochrome P450"/>
    <property type="match status" value="1"/>
</dbReference>
<organism evidence="9 10">
    <name type="scientific">Quercus suber</name>
    <name type="common">Cork oak</name>
    <dbReference type="NCBI Taxonomy" id="58331"/>
    <lineage>
        <taxon>Eukaryota</taxon>
        <taxon>Viridiplantae</taxon>
        <taxon>Streptophyta</taxon>
        <taxon>Embryophyta</taxon>
        <taxon>Tracheophyta</taxon>
        <taxon>Spermatophyta</taxon>
        <taxon>Magnoliopsida</taxon>
        <taxon>eudicotyledons</taxon>
        <taxon>Gunneridae</taxon>
        <taxon>Pentapetalae</taxon>
        <taxon>rosids</taxon>
        <taxon>fabids</taxon>
        <taxon>Fagales</taxon>
        <taxon>Fagaceae</taxon>
        <taxon>Quercus</taxon>
    </lineage>
</organism>
<accession>A0AAW0JQQ8</accession>
<dbReference type="PANTHER" id="PTHR47944:SF19">
    <property type="entry name" value="CYTOCHROME P450 77A4"/>
    <property type="match status" value="1"/>
</dbReference>
<evidence type="ECO:0000256" key="8">
    <source>
        <dbReference type="SAM" id="MobiDB-lite"/>
    </source>
</evidence>
<dbReference type="Pfam" id="PF00067">
    <property type="entry name" value="p450"/>
    <property type="match status" value="1"/>
</dbReference>
<dbReference type="InterPro" id="IPR036396">
    <property type="entry name" value="Cyt_P450_sf"/>
</dbReference>
<dbReference type="GO" id="GO:0004497">
    <property type="term" value="F:monooxygenase activity"/>
    <property type="evidence" value="ECO:0007669"/>
    <property type="project" value="UniProtKB-KW"/>
</dbReference>
<evidence type="ECO:0000313" key="9">
    <source>
        <dbReference type="EMBL" id="KAK7828556.1"/>
    </source>
</evidence>
<dbReference type="EMBL" id="PKMF04000501">
    <property type="protein sequence ID" value="KAK7828556.1"/>
    <property type="molecule type" value="Genomic_DNA"/>
</dbReference>
<comment type="cofactor">
    <cofactor evidence="1">
        <name>heme</name>
        <dbReference type="ChEBI" id="CHEBI:30413"/>
    </cofactor>
</comment>
<keyword evidence="5" id="KW-0560">Oxidoreductase</keyword>
<evidence type="ECO:0000256" key="6">
    <source>
        <dbReference type="ARBA" id="ARBA00023004"/>
    </source>
</evidence>
<evidence type="ECO:0000256" key="3">
    <source>
        <dbReference type="ARBA" id="ARBA00022617"/>
    </source>
</evidence>
<dbReference type="Proteomes" id="UP000237347">
    <property type="component" value="Unassembled WGS sequence"/>
</dbReference>
<evidence type="ECO:0000256" key="7">
    <source>
        <dbReference type="ARBA" id="ARBA00023033"/>
    </source>
</evidence>
<dbReference type="GO" id="GO:0016705">
    <property type="term" value="F:oxidoreductase activity, acting on paired donors, with incorporation or reduction of molecular oxygen"/>
    <property type="evidence" value="ECO:0007669"/>
    <property type="project" value="InterPro"/>
</dbReference>
<sequence length="106" mass="12142">MEKLIKRLRTEAKSNDVGDRKVDEKDAENMPYLHAVVKELLRKHPPTYFSLTHAVTEPTTLAGYDIPTDVNVEIYLPGISERTRNCGRTHQSSSRNDSFRGTRTRI</sequence>
<protein>
    <submittedName>
        <fullName evidence="9">Cytochrome p450 77a3</fullName>
    </submittedName>
</protein>
<dbReference type="AlphaFoldDB" id="A0AAW0JQQ8"/>
<evidence type="ECO:0000256" key="1">
    <source>
        <dbReference type="ARBA" id="ARBA00001971"/>
    </source>
</evidence>
<evidence type="ECO:0000256" key="2">
    <source>
        <dbReference type="ARBA" id="ARBA00010617"/>
    </source>
</evidence>
<feature type="compositionally biased region" description="Polar residues" evidence="8">
    <location>
        <begin position="86"/>
        <end position="106"/>
    </location>
</feature>
<comment type="similarity">
    <text evidence="2">Belongs to the cytochrome P450 family.</text>
</comment>
<keyword evidence="3" id="KW-0349">Heme</keyword>
<evidence type="ECO:0000256" key="4">
    <source>
        <dbReference type="ARBA" id="ARBA00022723"/>
    </source>
</evidence>
<comment type="caution">
    <text evidence="9">The sequence shown here is derived from an EMBL/GenBank/DDBJ whole genome shotgun (WGS) entry which is preliminary data.</text>
</comment>
<name>A0AAW0JQQ8_QUESU</name>
<keyword evidence="4" id="KW-0479">Metal-binding</keyword>
<dbReference type="GO" id="GO:0020037">
    <property type="term" value="F:heme binding"/>
    <property type="evidence" value="ECO:0007669"/>
    <property type="project" value="InterPro"/>
</dbReference>
<dbReference type="InterPro" id="IPR001128">
    <property type="entry name" value="Cyt_P450"/>
</dbReference>
<gene>
    <name evidence="9" type="primary">CYP77A3_1</name>
    <name evidence="9" type="ORF">CFP56_030117</name>
</gene>
<keyword evidence="6" id="KW-0408">Iron</keyword>
<dbReference type="PANTHER" id="PTHR47944">
    <property type="entry name" value="CYTOCHROME P450 98A9"/>
    <property type="match status" value="1"/>
</dbReference>
<keyword evidence="10" id="KW-1185">Reference proteome</keyword>
<evidence type="ECO:0000256" key="5">
    <source>
        <dbReference type="ARBA" id="ARBA00023002"/>
    </source>
</evidence>
<dbReference type="Gene3D" id="1.10.630.10">
    <property type="entry name" value="Cytochrome P450"/>
    <property type="match status" value="1"/>
</dbReference>
<reference evidence="9 10" key="1">
    <citation type="journal article" date="2018" name="Sci. Data">
        <title>The draft genome sequence of cork oak.</title>
        <authorList>
            <person name="Ramos A.M."/>
            <person name="Usie A."/>
            <person name="Barbosa P."/>
            <person name="Barros P.M."/>
            <person name="Capote T."/>
            <person name="Chaves I."/>
            <person name="Simoes F."/>
            <person name="Abreu I."/>
            <person name="Carrasquinho I."/>
            <person name="Faro C."/>
            <person name="Guimaraes J.B."/>
            <person name="Mendonca D."/>
            <person name="Nobrega F."/>
            <person name="Rodrigues L."/>
            <person name="Saibo N.J.M."/>
            <person name="Varela M.C."/>
            <person name="Egas C."/>
            <person name="Matos J."/>
            <person name="Miguel C.M."/>
            <person name="Oliveira M.M."/>
            <person name="Ricardo C.P."/>
            <person name="Goncalves S."/>
        </authorList>
    </citation>
    <scope>NUCLEOTIDE SEQUENCE [LARGE SCALE GENOMIC DNA]</scope>
    <source>
        <strain evidence="10">cv. HL8</strain>
    </source>
</reference>